<keyword evidence="1" id="KW-0472">Membrane</keyword>
<evidence type="ECO:0000313" key="2">
    <source>
        <dbReference type="EMBL" id="MBK1631501.1"/>
    </source>
</evidence>
<protein>
    <submittedName>
        <fullName evidence="2">Uncharacterized protein</fullName>
    </submittedName>
</protein>
<dbReference type="EMBL" id="NRRV01000027">
    <property type="protein sequence ID" value="MBK1631501.1"/>
    <property type="molecule type" value="Genomic_DNA"/>
</dbReference>
<feature type="transmembrane region" description="Helical" evidence="1">
    <location>
        <begin position="41"/>
        <end position="65"/>
    </location>
</feature>
<keyword evidence="1" id="KW-0812">Transmembrane</keyword>
<feature type="transmembrane region" description="Helical" evidence="1">
    <location>
        <begin position="72"/>
        <end position="89"/>
    </location>
</feature>
<dbReference type="Proteomes" id="UP000748752">
    <property type="component" value="Unassembled WGS sequence"/>
</dbReference>
<evidence type="ECO:0000313" key="3">
    <source>
        <dbReference type="Proteomes" id="UP000748752"/>
    </source>
</evidence>
<organism evidence="2 3">
    <name type="scientific">Thiohalocapsa halophila</name>
    <dbReference type="NCBI Taxonomy" id="69359"/>
    <lineage>
        <taxon>Bacteria</taxon>
        <taxon>Pseudomonadati</taxon>
        <taxon>Pseudomonadota</taxon>
        <taxon>Gammaproteobacteria</taxon>
        <taxon>Chromatiales</taxon>
        <taxon>Chromatiaceae</taxon>
        <taxon>Thiohalocapsa</taxon>
    </lineage>
</organism>
<accession>A0ABS1CHV7</accession>
<reference evidence="2 3" key="1">
    <citation type="journal article" date="2020" name="Microorganisms">
        <title>Osmotic Adaptation and Compatible Solute Biosynthesis of Phototrophic Bacteria as Revealed from Genome Analyses.</title>
        <authorList>
            <person name="Imhoff J.F."/>
            <person name="Rahn T."/>
            <person name="Kunzel S."/>
            <person name="Keller A."/>
            <person name="Neulinger S.C."/>
        </authorList>
    </citation>
    <scope>NUCLEOTIDE SEQUENCE [LARGE SCALE GENOMIC DNA]</scope>
    <source>
        <strain evidence="2 3">DSM 6210</strain>
    </source>
</reference>
<feature type="transmembrane region" description="Helical" evidence="1">
    <location>
        <begin position="95"/>
        <end position="118"/>
    </location>
</feature>
<comment type="caution">
    <text evidence="2">The sequence shown here is derived from an EMBL/GenBank/DDBJ whole genome shotgun (WGS) entry which is preliminary data.</text>
</comment>
<keyword evidence="1" id="KW-1133">Transmembrane helix</keyword>
<dbReference type="RefSeq" id="WP_200237844.1">
    <property type="nucleotide sequence ID" value="NZ_NRRV01000027.1"/>
</dbReference>
<gene>
    <name evidence="2" type="ORF">CKO31_12260</name>
</gene>
<keyword evidence="3" id="KW-1185">Reference proteome</keyword>
<name>A0ABS1CHV7_9GAMM</name>
<sequence length="141" mass="14576">MAWLWLLLAFGVFMALLRSVYAVNRAALRRYGYAPFSLPNAALMLVVNLLLLSALAPAGTAAAVGDGALRQAVMLGIAAVLALGVLVVVARRSSIWFALYAVALMSVAAIAVLPSLVFMRFAGAADDAEDAGSDGPPDRGG</sequence>
<proteinExistence type="predicted"/>
<evidence type="ECO:0000256" key="1">
    <source>
        <dbReference type="SAM" id="Phobius"/>
    </source>
</evidence>